<keyword evidence="3" id="KW-1185">Reference proteome</keyword>
<reference evidence="2 3" key="1">
    <citation type="submission" date="2020-02" db="EMBL/GenBank/DDBJ databases">
        <authorList>
            <person name="Ma Q."/>
            <person name="Huang Y."/>
            <person name="Song X."/>
            <person name="Pei D."/>
        </authorList>
    </citation>
    <scope>NUCLEOTIDE SEQUENCE [LARGE SCALE GENOMIC DNA]</scope>
    <source>
        <strain evidence="2">Sxm20200214</strain>
        <tissue evidence="2">Leaf</tissue>
    </source>
</reference>
<evidence type="ECO:0000256" key="1">
    <source>
        <dbReference type="SAM" id="MobiDB-lite"/>
    </source>
</evidence>
<comment type="caution">
    <text evidence="2">The sequence shown here is derived from an EMBL/GenBank/DDBJ whole genome shotgun (WGS) entry which is preliminary data.</text>
</comment>
<feature type="compositionally biased region" description="Basic and acidic residues" evidence="1">
    <location>
        <begin position="1"/>
        <end position="16"/>
    </location>
</feature>
<dbReference type="AlphaFoldDB" id="A0A8X7PU01"/>
<gene>
    <name evidence="2" type="ORF">Bca52824_075887</name>
</gene>
<sequence>MKIKIYTEERTKRDEEETHQEEEGFVLFSLESEDPYFDLKKSMEKMEKSSPLVNRWRSNSEGIGSPVSK</sequence>
<accession>A0A8X7PU01</accession>
<feature type="region of interest" description="Disordered" evidence="1">
    <location>
        <begin position="48"/>
        <end position="69"/>
    </location>
</feature>
<evidence type="ECO:0000313" key="2">
    <source>
        <dbReference type="EMBL" id="KAG2256593.1"/>
    </source>
</evidence>
<dbReference type="EMBL" id="JAAMPC010000015">
    <property type="protein sequence ID" value="KAG2256593.1"/>
    <property type="molecule type" value="Genomic_DNA"/>
</dbReference>
<name>A0A8X7PU01_BRACI</name>
<dbReference type="Proteomes" id="UP000886595">
    <property type="component" value="Unassembled WGS sequence"/>
</dbReference>
<feature type="compositionally biased region" description="Polar residues" evidence="1">
    <location>
        <begin position="56"/>
        <end position="69"/>
    </location>
</feature>
<protein>
    <submittedName>
        <fullName evidence="2">Uncharacterized protein</fullName>
    </submittedName>
</protein>
<organism evidence="2 3">
    <name type="scientific">Brassica carinata</name>
    <name type="common">Ethiopian mustard</name>
    <name type="synonym">Abyssinian cabbage</name>
    <dbReference type="NCBI Taxonomy" id="52824"/>
    <lineage>
        <taxon>Eukaryota</taxon>
        <taxon>Viridiplantae</taxon>
        <taxon>Streptophyta</taxon>
        <taxon>Embryophyta</taxon>
        <taxon>Tracheophyta</taxon>
        <taxon>Spermatophyta</taxon>
        <taxon>Magnoliopsida</taxon>
        <taxon>eudicotyledons</taxon>
        <taxon>Gunneridae</taxon>
        <taxon>Pentapetalae</taxon>
        <taxon>rosids</taxon>
        <taxon>malvids</taxon>
        <taxon>Brassicales</taxon>
        <taxon>Brassicaceae</taxon>
        <taxon>Brassiceae</taxon>
        <taxon>Brassica</taxon>
    </lineage>
</organism>
<evidence type="ECO:0000313" key="3">
    <source>
        <dbReference type="Proteomes" id="UP000886595"/>
    </source>
</evidence>
<feature type="region of interest" description="Disordered" evidence="1">
    <location>
        <begin position="1"/>
        <end position="22"/>
    </location>
</feature>
<proteinExistence type="predicted"/>